<evidence type="ECO:0000313" key="3">
    <source>
        <dbReference type="Proteomes" id="UP000008909"/>
    </source>
</evidence>
<dbReference type="AlphaFoldDB" id="G7YE73"/>
<sequence>MAVRHRKGATAERRRLLYRPPTSLVVLFRYPELKTGSCNRRLGRYSWRRPSPPKKADAEKSQQNFGKNVAQSHHGEYHHKFHNLPEDMVNWGHLRESRKYNVIRQCRTQPKTIESSSRRVLAAFQPTQMDIVVIQRRFAGDVPNGIVSTCVFEEKREGNRANPYDLKRLRSHTINNCLLINPNGTRCTPKPPWGSQIGAATAKKPHMQLIGPAIRQILIDQISDPISNQNSVSALGQWPEGVIFPEFLQKKMQSEAHRITDSLAAYPDTSSGYQWALYYFIRCRRNPVTRTLVEQSERRRGYLANKRYCLTSVVGVSDYRSKSVQTSYCRTQTYYTPVVDNDEAGCTLILRCRHWQIVRFIWRSDVKAEKFTIKEDREDIVRIWEVGTFHSLEHKKEKALAKTSSTSEQEEKSGVAYIIRKAEKKLGAGSLIYQPNIHYGRELNQSKPDLAFTSAVQLVAFKFWSQSAAIGDDKRPLQRTKATIDDAECPIACEMIHSTDDSINFPEEKQANQVEEYRIRYESSVLSLCQAVHKYEHVRHARKVRRKSV</sequence>
<evidence type="ECO:0000313" key="2">
    <source>
        <dbReference type="EMBL" id="GAA51256.1"/>
    </source>
</evidence>
<accession>G7YE73</accession>
<evidence type="ECO:0000256" key="1">
    <source>
        <dbReference type="SAM" id="MobiDB-lite"/>
    </source>
</evidence>
<gene>
    <name evidence="2" type="ORF">CLF_105791</name>
</gene>
<feature type="region of interest" description="Disordered" evidence="1">
    <location>
        <begin position="43"/>
        <end position="67"/>
    </location>
</feature>
<dbReference type="Proteomes" id="UP000008909">
    <property type="component" value="Unassembled WGS sequence"/>
</dbReference>
<protein>
    <submittedName>
        <fullName evidence="2">Uncharacterized protein</fullName>
    </submittedName>
</protein>
<reference key="2">
    <citation type="submission" date="2011-10" db="EMBL/GenBank/DDBJ databases">
        <title>The genome and transcriptome sequence of Clonorchis sinensis provide insights into the carcinogenic liver fluke.</title>
        <authorList>
            <person name="Wang X."/>
            <person name="Huang Y."/>
            <person name="Chen W."/>
            <person name="Liu H."/>
            <person name="Guo L."/>
            <person name="Chen Y."/>
            <person name="Luo F."/>
            <person name="Zhou W."/>
            <person name="Sun J."/>
            <person name="Mao Q."/>
            <person name="Liang P."/>
            <person name="Zhou C."/>
            <person name="Tian Y."/>
            <person name="Men J."/>
            <person name="Lv X."/>
            <person name="Huang L."/>
            <person name="Zhou J."/>
            <person name="Hu Y."/>
            <person name="Li R."/>
            <person name="Zhang F."/>
            <person name="Lei H."/>
            <person name="Li X."/>
            <person name="Hu X."/>
            <person name="Liang C."/>
            <person name="Xu J."/>
            <person name="Wu Z."/>
            <person name="Yu X."/>
        </authorList>
    </citation>
    <scope>NUCLEOTIDE SEQUENCE</scope>
    <source>
        <strain>Henan</strain>
    </source>
</reference>
<organism evidence="2 3">
    <name type="scientific">Clonorchis sinensis</name>
    <name type="common">Chinese liver fluke</name>
    <dbReference type="NCBI Taxonomy" id="79923"/>
    <lineage>
        <taxon>Eukaryota</taxon>
        <taxon>Metazoa</taxon>
        <taxon>Spiralia</taxon>
        <taxon>Lophotrochozoa</taxon>
        <taxon>Platyhelminthes</taxon>
        <taxon>Trematoda</taxon>
        <taxon>Digenea</taxon>
        <taxon>Opisthorchiida</taxon>
        <taxon>Opisthorchiata</taxon>
        <taxon>Opisthorchiidae</taxon>
        <taxon>Clonorchis</taxon>
    </lineage>
</organism>
<dbReference type="EMBL" id="DF143131">
    <property type="protein sequence ID" value="GAA51256.1"/>
    <property type="molecule type" value="Genomic_DNA"/>
</dbReference>
<proteinExistence type="predicted"/>
<keyword evidence="3" id="KW-1185">Reference proteome</keyword>
<reference evidence="2" key="1">
    <citation type="journal article" date="2011" name="Genome Biol.">
        <title>The draft genome of the carcinogenic human liver fluke Clonorchis sinensis.</title>
        <authorList>
            <person name="Wang X."/>
            <person name="Chen W."/>
            <person name="Huang Y."/>
            <person name="Sun J."/>
            <person name="Men J."/>
            <person name="Liu H."/>
            <person name="Luo F."/>
            <person name="Guo L."/>
            <person name="Lv X."/>
            <person name="Deng C."/>
            <person name="Zhou C."/>
            <person name="Fan Y."/>
            <person name="Li X."/>
            <person name="Huang L."/>
            <person name="Hu Y."/>
            <person name="Liang C."/>
            <person name="Hu X."/>
            <person name="Xu J."/>
            <person name="Yu X."/>
        </authorList>
    </citation>
    <scope>NUCLEOTIDE SEQUENCE [LARGE SCALE GENOMIC DNA]</scope>
    <source>
        <strain evidence="2">Henan</strain>
    </source>
</reference>
<name>G7YE73_CLOSI</name>